<dbReference type="AlphaFoldDB" id="A0AAT9FQL1"/>
<organism evidence="2">
    <name type="scientific">Oceaniferula spumae</name>
    <dbReference type="NCBI Taxonomy" id="2979115"/>
    <lineage>
        <taxon>Bacteria</taxon>
        <taxon>Pseudomonadati</taxon>
        <taxon>Verrucomicrobiota</taxon>
        <taxon>Verrucomicrobiia</taxon>
        <taxon>Verrucomicrobiales</taxon>
        <taxon>Verrucomicrobiaceae</taxon>
        <taxon>Oceaniferula</taxon>
    </lineage>
</organism>
<reference evidence="2" key="1">
    <citation type="submission" date="2024-07" db="EMBL/GenBank/DDBJ databases">
        <title>Complete genome sequence of Verrucomicrobiaceae bacterium NT6N.</title>
        <authorList>
            <person name="Huang C."/>
            <person name="Takami H."/>
            <person name="Hamasaki K."/>
        </authorList>
    </citation>
    <scope>NUCLEOTIDE SEQUENCE</scope>
    <source>
        <strain evidence="2">NT6N</strain>
    </source>
</reference>
<feature type="domain" description="PTS EIIA type-2" evidence="1">
    <location>
        <begin position="5"/>
        <end position="151"/>
    </location>
</feature>
<accession>A0AAT9FQL1</accession>
<gene>
    <name evidence="2" type="primary">ptsN</name>
    <name evidence="2" type="ORF">NT6N_32730</name>
</gene>
<dbReference type="CDD" id="cd00211">
    <property type="entry name" value="PTS_IIA_fru"/>
    <property type="match status" value="1"/>
</dbReference>
<name>A0AAT9FQL1_9BACT</name>
<dbReference type="EMBL" id="AP026866">
    <property type="protein sequence ID" value="BDS08233.1"/>
    <property type="molecule type" value="Genomic_DNA"/>
</dbReference>
<dbReference type="InterPro" id="IPR002178">
    <property type="entry name" value="PTS_EIIA_type-2_dom"/>
</dbReference>
<proteinExistence type="predicted"/>
<dbReference type="InterPro" id="IPR016152">
    <property type="entry name" value="PTrfase/Anion_transptr"/>
</dbReference>
<keyword evidence="2" id="KW-0762">Sugar transport</keyword>
<dbReference type="KEGG" id="osu:NT6N_32730"/>
<keyword evidence="2" id="KW-0813">Transport</keyword>
<evidence type="ECO:0000313" key="2">
    <source>
        <dbReference type="EMBL" id="BDS08233.1"/>
    </source>
</evidence>
<dbReference type="PROSITE" id="PS00372">
    <property type="entry name" value="PTS_EIIA_TYPE_2_HIS"/>
    <property type="match status" value="1"/>
</dbReference>
<dbReference type="Pfam" id="PF00359">
    <property type="entry name" value="PTS_EIIA_2"/>
    <property type="match status" value="1"/>
</dbReference>
<dbReference type="SUPFAM" id="SSF55804">
    <property type="entry name" value="Phoshotransferase/anion transport protein"/>
    <property type="match status" value="1"/>
</dbReference>
<protein>
    <submittedName>
        <fullName evidence="2">PTS sugar transporter subunit IIA</fullName>
    </submittedName>
</protein>
<sequence>MKLASLLTPQQVILDLKGEVCVDAISNIVDHLIEKNMLSADLREEVLNALKEREQQISTGIGSGVAIPHAFSDSVDSVVAAFARSKEGVDFEALDNAPVNFIILFVVPKKDYCMHLQTLAAIAKMFNNCAIREQLSEAESAKDVLDIFASRPSRIHTEK</sequence>
<dbReference type="Gene3D" id="3.40.930.10">
    <property type="entry name" value="Mannitol-specific EII, Chain A"/>
    <property type="match status" value="1"/>
</dbReference>
<dbReference type="GO" id="GO:0030295">
    <property type="term" value="F:protein kinase activator activity"/>
    <property type="evidence" value="ECO:0007669"/>
    <property type="project" value="TreeGrafter"/>
</dbReference>
<dbReference type="PANTHER" id="PTHR47738:SF1">
    <property type="entry name" value="NITROGEN REGULATORY PROTEIN"/>
    <property type="match status" value="1"/>
</dbReference>
<evidence type="ECO:0000259" key="1">
    <source>
        <dbReference type="PROSITE" id="PS51094"/>
    </source>
</evidence>
<dbReference type="InterPro" id="IPR051541">
    <property type="entry name" value="PTS_SugarTrans_NitroReg"/>
</dbReference>
<dbReference type="PROSITE" id="PS51094">
    <property type="entry name" value="PTS_EIIA_TYPE_2"/>
    <property type="match status" value="1"/>
</dbReference>
<dbReference type="PANTHER" id="PTHR47738">
    <property type="entry name" value="PTS SYSTEM FRUCTOSE-LIKE EIIA COMPONENT-RELATED"/>
    <property type="match status" value="1"/>
</dbReference>